<dbReference type="InterPro" id="IPR029058">
    <property type="entry name" value="AB_hydrolase_fold"/>
</dbReference>
<keyword evidence="2 4" id="KW-0378">Hydrolase</keyword>
<reference evidence="4 5" key="1">
    <citation type="submission" date="2021-07" db="EMBL/GenBank/DDBJ databases">
        <title>FDA dAtabase for Regulatory Grade micrObial Sequences (FDA-ARGOS): Supporting development and validation of Infectious Disease Dx tests.</title>
        <authorList>
            <person name="Sproer C."/>
            <person name="Gronow S."/>
            <person name="Severitt S."/>
            <person name="Schroder I."/>
            <person name="Tallon L."/>
            <person name="Sadzewicz L."/>
            <person name="Zhao X."/>
            <person name="Boylan J."/>
            <person name="Ott S."/>
            <person name="Bowen H."/>
            <person name="Vavikolanu K."/>
            <person name="Mehta A."/>
            <person name="Aluvathingal J."/>
            <person name="Nadendla S."/>
            <person name="Lowell S."/>
            <person name="Myers T."/>
            <person name="Yan Y."/>
        </authorList>
    </citation>
    <scope>NUCLEOTIDE SEQUENCE [LARGE SCALE GENOMIC DNA]</scope>
    <source>
        <strain evidence="4 5">FDAARGOS_1401</strain>
    </source>
</reference>
<sequence length="319" mass="35955">MILKPLVCTLLTLSVFGFSSVSYAQDNTLNPSQTKQTQGPRLDLQRKGTIQQFEMTSKYTPNTYFIQVYIPYSPAPKTGYPVLYLLDGNAVFNSASSIAQSIGGGSEKMGLDPVVIVTIGYPSETQFSGQQRALDYTPLPKDTPQKDERYQYGGADNFLKFIQNELKPRIQHSIQINTQQQTLFGHSFGGLFTLDTFFKHPQSFNRYVAASPSLWFDQNVLAKQLQQFKHNKTEFKSPILVMTTVGTAEGRGRPPRGNQPDNGNFFEDFNTLKSDQLKYWHFNHPAEQHITNMYASLPKAILFAACNTTANCEKLFNDN</sequence>
<dbReference type="Proteomes" id="UP000827069">
    <property type="component" value="Chromosome"/>
</dbReference>
<name>A0ABD7F6W4_9GAMM</name>
<dbReference type="Pfam" id="PF00756">
    <property type="entry name" value="Esterase"/>
    <property type="match status" value="1"/>
</dbReference>
<dbReference type="InterPro" id="IPR000801">
    <property type="entry name" value="Esterase-like"/>
</dbReference>
<gene>
    <name evidence="4" type="ORF">I6L31_04875</name>
</gene>
<evidence type="ECO:0000256" key="3">
    <source>
        <dbReference type="SAM" id="SignalP"/>
    </source>
</evidence>
<evidence type="ECO:0000313" key="5">
    <source>
        <dbReference type="Proteomes" id="UP000827069"/>
    </source>
</evidence>
<keyword evidence="5" id="KW-1185">Reference proteome</keyword>
<evidence type="ECO:0000313" key="4">
    <source>
        <dbReference type="EMBL" id="QXZ24108.1"/>
    </source>
</evidence>
<organism evidence="4 5">
    <name type="scientific">Acinetobacter septicus</name>
    <dbReference type="NCBI Taxonomy" id="465797"/>
    <lineage>
        <taxon>Bacteria</taxon>
        <taxon>Pseudomonadati</taxon>
        <taxon>Pseudomonadota</taxon>
        <taxon>Gammaproteobacteria</taxon>
        <taxon>Moraxellales</taxon>
        <taxon>Moraxellaceae</taxon>
        <taxon>Acinetobacter</taxon>
    </lineage>
</organism>
<comment type="similarity">
    <text evidence="1">Belongs to the esterase D family.</text>
</comment>
<proteinExistence type="inferred from homology"/>
<feature type="chain" id="PRO_5044771363" evidence="3">
    <location>
        <begin position="25"/>
        <end position="319"/>
    </location>
</feature>
<keyword evidence="3" id="KW-0732">Signal</keyword>
<dbReference type="GO" id="GO:0016787">
    <property type="term" value="F:hydrolase activity"/>
    <property type="evidence" value="ECO:0007669"/>
    <property type="project" value="UniProtKB-KW"/>
</dbReference>
<dbReference type="Gene3D" id="3.40.50.1820">
    <property type="entry name" value="alpha/beta hydrolase"/>
    <property type="match status" value="1"/>
</dbReference>
<dbReference type="PANTHER" id="PTHR40841">
    <property type="entry name" value="SIDEROPHORE TRIACETYLFUSARININE C ESTERASE"/>
    <property type="match status" value="1"/>
</dbReference>
<evidence type="ECO:0000256" key="1">
    <source>
        <dbReference type="ARBA" id="ARBA00005622"/>
    </source>
</evidence>
<dbReference type="PANTHER" id="PTHR40841:SF2">
    <property type="entry name" value="SIDEROPHORE-DEGRADING ESTERASE (EUROFUNG)"/>
    <property type="match status" value="1"/>
</dbReference>
<dbReference type="InterPro" id="IPR052558">
    <property type="entry name" value="Siderophore_Hydrolase_D"/>
</dbReference>
<dbReference type="AlphaFoldDB" id="A0ABD7F6W4"/>
<protein>
    <submittedName>
        <fullName evidence="4">Alpha/beta hydrolase</fullName>
    </submittedName>
</protein>
<accession>A0ABD7F6W4</accession>
<evidence type="ECO:0000256" key="2">
    <source>
        <dbReference type="ARBA" id="ARBA00022801"/>
    </source>
</evidence>
<dbReference type="EMBL" id="CP079898">
    <property type="protein sequence ID" value="QXZ24108.1"/>
    <property type="molecule type" value="Genomic_DNA"/>
</dbReference>
<feature type="signal peptide" evidence="3">
    <location>
        <begin position="1"/>
        <end position="24"/>
    </location>
</feature>
<dbReference type="SUPFAM" id="SSF53474">
    <property type="entry name" value="alpha/beta-Hydrolases"/>
    <property type="match status" value="1"/>
</dbReference>